<organism evidence="2 3">
    <name type="scientific">Fusarium flagelliforme</name>
    <dbReference type="NCBI Taxonomy" id="2675880"/>
    <lineage>
        <taxon>Eukaryota</taxon>
        <taxon>Fungi</taxon>
        <taxon>Dikarya</taxon>
        <taxon>Ascomycota</taxon>
        <taxon>Pezizomycotina</taxon>
        <taxon>Sordariomycetes</taxon>
        <taxon>Hypocreomycetidae</taxon>
        <taxon>Hypocreales</taxon>
        <taxon>Nectriaceae</taxon>
        <taxon>Fusarium</taxon>
        <taxon>Fusarium incarnatum-equiseti species complex</taxon>
    </lineage>
</organism>
<evidence type="ECO:0000313" key="2">
    <source>
        <dbReference type="EMBL" id="RFN47632.1"/>
    </source>
</evidence>
<comment type="caution">
    <text evidence="2">The sequence shown here is derived from an EMBL/GenBank/DDBJ whole genome shotgun (WGS) entry which is preliminary data.</text>
</comment>
<reference evidence="2 3" key="1">
    <citation type="journal article" date="2018" name="PLoS Pathog.">
        <title>Evolution of structural diversity of trichothecenes, a family of toxins produced by plant pathogenic and entomopathogenic fungi.</title>
        <authorList>
            <person name="Proctor R.H."/>
            <person name="McCormick S.P."/>
            <person name="Kim H.S."/>
            <person name="Cardoza R.E."/>
            <person name="Stanley A.M."/>
            <person name="Lindo L."/>
            <person name="Kelly A."/>
            <person name="Brown D.W."/>
            <person name="Lee T."/>
            <person name="Vaughan M.M."/>
            <person name="Alexander N.J."/>
            <person name="Busman M."/>
            <person name="Gutierrez S."/>
        </authorList>
    </citation>
    <scope>NUCLEOTIDE SEQUENCE [LARGE SCALE GENOMIC DNA]</scope>
    <source>
        <strain evidence="2 3">NRRL 13405</strain>
    </source>
</reference>
<sequence>MSTILESQTHGELTYTVLFESTTGALHATHLTFADDDSPEKLAIEIAGAYKQHVNRLKRVLYRGVLLKKPVVSIVTLSDVTDVSLIYHTEQQFFLQNKVHDPTLSSAIRKPAVLRCVNRDAFCRQYKNVFLEADDAVPQSAILIHQINDPTASKIVGIAGSIFSITLGLVSAFVL</sequence>
<gene>
    <name evidence="2" type="ORF">FIE12Z_8089</name>
</gene>
<dbReference type="Proteomes" id="UP000265631">
    <property type="component" value="Unassembled WGS sequence"/>
</dbReference>
<accession>A0A395MI93</accession>
<evidence type="ECO:0000313" key="3">
    <source>
        <dbReference type="Proteomes" id="UP000265631"/>
    </source>
</evidence>
<protein>
    <submittedName>
        <fullName evidence="2">Uncharacterized protein</fullName>
    </submittedName>
</protein>
<evidence type="ECO:0000256" key="1">
    <source>
        <dbReference type="SAM" id="Phobius"/>
    </source>
</evidence>
<keyword evidence="3" id="KW-1185">Reference proteome</keyword>
<keyword evidence="1" id="KW-1133">Transmembrane helix</keyword>
<feature type="transmembrane region" description="Helical" evidence="1">
    <location>
        <begin position="155"/>
        <end position="174"/>
    </location>
</feature>
<dbReference type="EMBL" id="PXXK01000241">
    <property type="protein sequence ID" value="RFN47632.1"/>
    <property type="molecule type" value="Genomic_DNA"/>
</dbReference>
<dbReference type="AlphaFoldDB" id="A0A395MI93"/>
<name>A0A395MI93_9HYPO</name>
<proteinExistence type="predicted"/>
<keyword evidence="1" id="KW-0472">Membrane</keyword>
<keyword evidence="1" id="KW-0812">Transmembrane</keyword>